<evidence type="ECO:0000313" key="1">
    <source>
        <dbReference type="EnsemblPlants" id="TuG1812G0200003752.01.T01"/>
    </source>
</evidence>
<evidence type="ECO:0000313" key="2">
    <source>
        <dbReference type="Proteomes" id="UP000015106"/>
    </source>
</evidence>
<reference evidence="1" key="2">
    <citation type="submission" date="2018-03" db="EMBL/GenBank/DDBJ databases">
        <title>The Triticum urartu genome reveals the dynamic nature of wheat genome evolution.</title>
        <authorList>
            <person name="Ling H."/>
            <person name="Ma B."/>
            <person name="Shi X."/>
            <person name="Liu H."/>
            <person name="Dong L."/>
            <person name="Sun H."/>
            <person name="Cao Y."/>
            <person name="Gao Q."/>
            <person name="Zheng S."/>
            <person name="Li Y."/>
            <person name="Yu Y."/>
            <person name="Du H."/>
            <person name="Qi M."/>
            <person name="Li Y."/>
            <person name="Yu H."/>
            <person name="Cui Y."/>
            <person name="Wang N."/>
            <person name="Chen C."/>
            <person name="Wu H."/>
            <person name="Zhao Y."/>
            <person name="Zhang J."/>
            <person name="Li Y."/>
            <person name="Zhou W."/>
            <person name="Zhang B."/>
            <person name="Hu W."/>
            <person name="Eijk M."/>
            <person name="Tang J."/>
            <person name="Witsenboer H."/>
            <person name="Zhao S."/>
            <person name="Li Z."/>
            <person name="Zhang A."/>
            <person name="Wang D."/>
            <person name="Liang C."/>
        </authorList>
    </citation>
    <scope>NUCLEOTIDE SEQUENCE [LARGE SCALE GENOMIC DNA]</scope>
    <source>
        <strain evidence="1">cv. G1812</strain>
    </source>
</reference>
<dbReference type="Gramene" id="TuG1812G0200003752.01.T01">
    <property type="protein sequence ID" value="TuG1812G0200003752.01.T01"/>
    <property type="gene ID" value="TuG1812G0200003752.01"/>
</dbReference>
<dbReference type="Proteomes" id="UP000015106">
    <property type="component" value="Chromosome 2"/>
</dbReference>
<dbReference type="EnsemblPlants" id="TuG1812G0200003752.01.T01">
    <property type="protein sequence ID" value="TuG1812G0200003752.01.T01"/>
    <property type="gene ID" value="TuG1812G0200003752.01"/>
</dbReference>
<organism evidence="1 2">
    <name type="scientific">Triticum urartu</name>
    <name type="common">Red wild einkorn</name>
    <name type="synonym">Crithodium urartu</name>
    <dbReference type="NCBI Taxonomy" id="4572"/>
    <lineage>
        <taxon>Eukaryota</taxon>
        <taxon>Viridiplantae</taxon>
        <taxon>Streptophyta</taxon>
        <taxon>Embryophyta</taxon>
        <taxon>Tracheophyta</taxon>
        <taxon>Spermatophyta</taxon>
        <taxon>Magnoliopsida</taxon>
        <taxon>Liliopsida</taxon>
        <taxon>Poales</taxon>
        <taxon>Poaceae</taxon>
        <taxon>BOP clade</taxon>
        <taxon>Pooideae</taxon>
        <taxon>Triticodae</taxon>
        <taxon>Triticeae</taxon>
        <taxon>Triticinae</taxon>
        <taxon>Triticum</taxon>
    </lineage>
</organism>
<dbReference type="AlphaFoldDB" id="A0A8R7TJR1"/>
<accession>A0A8R7TJR1</accession>
<proteinExistence type="predicted"/>
<keyword evidence="2" id="KW-1185">Reference proteome</keyword>
<name>A0A8R7TJR1_TRIUA</name>
<reference evidence="2" key="1">
    <citation type="journal article" date="2013" name="Nature">
        <title>Draft genome of the wheat A-genome progenitor Triticum urartu.</title>
        <authorList>
            <person name="Ling H.Q."/>
            <person name="Zhao S."/>
            <person name="Liu D."/>
            <person name="Wang J."/>
            <person name="Sun H."/>
            <person name="Zhang C."/>
            <person name="Fan H."/>
            <person name="Li D."/>
            <person name="Dong L."/>
            <person name="Tao Y."/>
            <person name="Gao C."/>
            <person name="Wu H."/>
            <person name="Li Y."/>
            <person name="Cui Y."/>
            <person name="Guo X."/>
            <person name="Zheng S."/>
            <person name="Wang B."/>
            <person name="Yu K."/>
            <person name="Liang Q."/>
            <person name="Yang W."/>
            <person name="Lou X."/>
            <person name="Chen J."/>
            <person name="Feng M."/>
            <person name="Jian J."/>
            <person name="Zhang X."/>
            <person name="Luo G."/>
            <person name="Jiang Y."/>
            <person name="Liu J."/>
            <person name="Wang Z."/>
            <person name="Sha Y."/>
            <person name="Zhang B."/>
            <person name="Wu H."/>
            <person name="Tang D."/>
            <person name="Shen Q."/>
            <person name="Xue P."/>
            <person name="Zou S."/>
            <person name="Wang X."/>
            <person name="Liu X."/>
            <person name="Wang F."/>
            <person name="Yang Y."/>
            <person name="An X."/>
            <person name="Dong Z."/>
            <person name="Zhang K."/>
            <person name="Zhang X."/>
            <person name="Luo M.C."/>
            <person name="Dvorak J."/>
            <person name="Tong Y."/>
            <person name="Wang J."/>
            <person name="Yang H."/>
            <person name="Li Z."/>
            <person name="Wang D."/>
            <person name="Zhang A."/>
            <person name="Wang J."/>
        </authorList>
    </citation>
    <scope>NUCLEOTIDE SEQUENCE</scope>
    <source>
        <strain evidence="2">cv. G1812</strain>
    </source>
</reference>
<sequence>MQPDGHVTCAFRLLGFPRKTRANFLTPVHILRIWNKLAPNECPFVITSRVKSVMLGSLVMSSIRY</sequence>
<protein>
    <submittedName>
        <fullName evidence="1">Uncharacterized protein</fullName>
    </submittedName>
</protein>
<reference evidence="1" key="3">
    <citation type="submission" date="2022-06" db="UniProtKB">
        <authorList>
            <consortium name="EnsemblPlants"/>
        </authorList>
    </citation>
    <scope>IDENTIFICATION</scope>
</reference>